<keyword evidence="5" id="KW-0456">Lyase</keyword>
<evidence type="ECO:0000256" key="1">
    <source>
        <dbReference type="ARBA" id="ARBA00001933"/>
    </source>
</evidence>
<evidence type="ECO:0000256" key="4">
    <source>
        <dbReference type="ARBA" id="ARBA00022898"/>
    </source>
</evidence>
<dbReference type="GO" id="GO:0003941">
    <property type="term" value="F:L-serine ammonia-lyase activity"/>
    <property type="evidence" value="ECO:0007669"/>
    <property type="project" value="UniProtKB-EC"/>
</dbReference>
<dbReference type="InterPro" id="IPR000634">
    <property type="entry name" value="Ser/Thr_deHydtase_PyrdxlP-BS"/>
</dbReference>
<evidence type="ECO:0000259" key="9">
    <source>
        <dbReference type="Pfam" id="PF00291"/>
    </source>
</evidence>
<proteinExistence type="inferred from homology"/>
<comment type="similarity">
    <text evidence="2">Belongs to the serine/threonine dehydratase family.</text>
</comment>
<reference evidence="10" key="1">
    <citation type="journal article" date="2022" name="bioRxiv">
        <title>Sequencing and chromosome-scale assembly of the giantPleurodeles waltlgenome.</title>
        <authorList>
            <person name="Brown T."/>
            <person name="Elewa A."/>
            <person name="Iarovenko S."/>
            <person name="Subramanian E."/>
            <person name="Araus A.J."/>
            <person name="Petzold A."/>
            <person name="Susuki M."/>
            <person name="Suzuki K.-i.T."/>
            <person name="Hayashi T."/>
            <person name="Toyoda A."/>
            <person name="Oliveira C."/>
            <person name="Osipova E."/>
            <person name="Leigh N.D."/>
            <person name="Simon A."/>
            <person name="Yun M.H."/>
        </authorList>
    </citation>
    <scope>NUCLEOTIDE SEQUENCE</scope>
    <source>
        <strain evidence="10">20211129_DDA</strain>
        <tissue evidence="10">Liver</tissue>
    </source>
</reference>
<evidence type="ECO:0000256" key="5">
    <source>
        <dbReference type="ARBA" id="ARBA00023239"/>
    </source>
</evidence>
<organism evidence="10 11">
    <name type="scientific">Pleurodeles waltl</name>
    <name type="common">Iberian ribbed newt</name>
    <dbReference type="NCBI Taxonomy" id="8319"/>
    <lineage>
        <taxon>Eukaryota</taxon>
        <taxon>Metazoa</taxon>
        <taxon>Chordata</taxon>
        <taxon>Craniata</taxon>
        <taxon>Vertebrata</taxon>
        <taxon>Euteleostomi</taxon>
        <taxon>Amphibia</taxon>
        <taxon>Batrachia</taxon>
        <taxon>Caudata</taxon>
        <taxon>Salamandroidea</taxon>
        <taxon>Salamandridae</taxon>
        <taxon>Pleurodelinae</taxon>
        <taxon>Pleurodeles</taxon>
    </lineage>
</organism>
<dbReference type="Proteomes" id="UP001066276">
    <property type="component" value="Chromosome 4_2"/>
</dbReference>
<dbReference type="EC" id="4.3.1.17" evidence="3"/>
<evidence type="ECO:0000256" key="8">
    <source>
        <dbReference type="ARBA" id="ARBA00049406"/>
    </source>
</evidence>
<dbReference type="PROSITE" id="PS00165">
    <property type="entry name" value="DEHYDRATASE_SER_THR"/>
    <property type="match status" value="1"/>
</dbReference>
<comment type="caution">
    <text evidence="10">The sequence shown here is derived from an EMBL/GenBank/DDBJ whole genome shotgun (WGS) entry which is preliminary data.</text>
</comment>
<dbReference type="PANTHER" id="PTHR48078:SF14">
    <property type="entry name" value="L-SERINE AMMONIA-LYASE"/>
    <property type="match status" value="1"/>
</dbReference>
<sequence>MQNSASNDGALISREMLEEARRQVQESPLQIIRTPLINREETTLSLETKCNLFLKLENMQNTGSFKIRGVANQFARAQGGQFVTMSAGNHGISFAYAVNWYGKKGRVLMPNTAPASKARVISGYGVDVEMLPSECVKVELDRCIREHNMTYLHSFDDLDSIAGYGSLAFEILEEVPNPDVIVVCCGGGGLLSGIASAAKLLSPSTKVYGVEPEGACTMFRSLIDGKPASMDAKSIAAGLAPPFAGNIAFTICKELVEGVILVSDEDIVEAMSVLYRAGLVVEPSGSAAFAAVLKNKMPDISAKTVIVVLSGGNISPEELSNVFI</sequence>
<evidence type="ECO:0000256" key="3">
    <source>
        <dbReference type="ARBA" id="ARBA00012093"/>
    </source>
</evidence>
<dbReference type="Pfam" id="PF00291">
    <property type="entry name" value="PALP"/>
    <property type="match status" value="1"/>
</dbReference>
<dbReference type="GO" id="GO:0006565">
    <property type="term" value="P:L-serine catabolic process"/>
    <property type="evidence" value="ECO:0007669"/>
    <property type="project" value="TreeGrafter"/>
</dbReference>
<evidence type="ECO:0000256" key="6">
    <source>
        <dbReference type="ARBA" id="ARBA00041766"/>
    </source>
</evidence>
<evidence type="ECO:0000313" key="10">
    <source>
        <dbReference type="EMBL" id="KAJ1161463.1"/>
    </source>
</evidence>
<dbReference type="EMBL" id="JANPWB010000008">
    <property type="protein sequence ID" value="KAJ1161463.1"/>
    <property type="molecule type" value="Genomic_DNA"/>
</dbReference>
<dbReference type="Gene3D" id="3.40.50.1100">
    <property type="match status" value="2"/>
</dbReference>
<dbReference type="GO" id="GO:0009097">
    <property type="term" value="P:isoleucine biosynthetic process"/>
    <property type="evidence" value="ECO:0007669"/>
    <property type="project" value="TreeGrafter"/>
</dbReference>
<keyword evidence="11" id="KW-1185">Reference proteome</keyword>
<feature type="domain" description="Tryptophan synthase beta chain-like PALP" evidence="9">
    <location>
        <begin position="30"/>
        <end position="311"/>
    </location>
</feature>
<gene>
    <name evidence="10" type="ORF">NDU88_001948</name>
</gene>
<dbReference type="PANTHER" id="PTHR48078">
    <property type="entry name" value="THREONINE DEHYDRATASE, MITOCHONDRIAL-RELATED"/>
    <property type="match status" value="1"/>
</dbReference>
<dbReference type="GO" id="GO:0030170">
    <property type="term" value="F:pyridoxal phosphate binding"/>
    <property type="evidence" value="ECO:0007669"/>
    <property type="project" value="InterPro"/>
</dbReference>
<comment type="cofactor">
    <cofactor evidence="1">
        <name>pyridoxal 5'-phosphate</name>
        <dbReference type="ChEBI" id="CHEBI:597326"/>
    </cofactor>
</comment>
<accession>A0AAV7SE71</accession>
<dbReference type="SUPFAM" id="SSF53686">
    <property type="entry name" value="Tryptophan synthase beta subunit-like PLP-dependent enzymes"/>
    <property type="match status" value="1"/>
</dbReference>
<keyword evidence="4" id="KW-0663">Pyridoxal phosphate</keyword>
<evidence type="ECO:0000256" key="2">
    <source>
        <dbReference type="ARBA" id="ARBA00010869"/>
    </source>
</evidence>
<dbReference type="FunFam" id="3.40.50.1100:FF:000007">
    <property type="entry name" value="L-threonine dehydratase catabolic TdcB"/>
    <property type="match status" value="1"/>
</dbReference>
<protein>
    <recommendedName>
        <fullName evidence="3">L-serine ammonia-lyase</fullName>
        <ecNumber evidence="3">4.3.1.17</ecNumber>
    </recommendedName>
    <alternativeName>
        <fullName evidence="6">L-serine deaminase</fullName>
    </alternativeName>
    <alternativeName>
        <fullName evidence="7">L-threonine dehydratase</fullName>
    </alternativeName>
</protein>
<evidence type="ECO:0000313" key="11">
    <source>
        <dbReference type="Proteomes" id="UP001066276"/>
    </source>
</evidence>
<dbReference type="InterPro" id="IPR050147">
    <property type="entry name" value="Ser/Thr_Dehydratase"/>
</dbReference>
<evidence type="ECO:0000256" key="7">
    <source>
        <dbReference type="ARBA" id="ARBA00042605"/>
    </source>
</evidence>
<dbReference type="AlphaFoldDB" id="A0AAV7SE71"/>
<dbReference type="InterPro" id="IPR001926">
    <property type="entry name" value="TrpB-like_PALP"/>
</dbReference>
<dbReference type="InterPro" id="IPR036052">
    <property type="entry name" value="TrpB-like_PALP_sf"/>
</dbReference>
<name>A0AAV7SE71_PLEWA</name>
<dbReference type="GO" id="GO:0006567">
    <property type="term" value="P:L-threonine catabolic process"/>
    <property type="evidence" value="ECO:0007669"/>
    <property type="project" value="TreeGrafter"/>
</dbReference>
<dbReference type="GO" id="GO:0004794">
    <property type="term" value="F:threonine deaminase activity"/>
    <property type="evidence" value="ECO:0007669"/>
    <property type="project" value="TreeGrafter"/>
</dbReference>
<comment type="catalytic activity">
    <reaction evidence="8">
        <text>L-serine = pyruvate + NH4(+)</text>
        <dbReference type="Rhea" id="RHEA:19169"/>
        <dbReference type="ChEBI" id="CHEBI:15361"/>
        <dbReference type="ChEBI" id="CHEBI:28938"/>
        <dbReference type="ChEBI" id="CHEBI:33384"/>
        <dbReference type="EC" id="4.3.1.17"/>
    </reaction>
</comment>